<dbReference type="InParanoid" id="A0A1S3IBV3"/>
<evidence type="ECO:0000256" key="2">
    <source>
        <dbReference type="ARBA" id="ARBA00022692"/>
    </source>
</evidence>
<dbReference type="Pfam" id="PF13520">
    <property type="entry name" value="AA_permease_2"/>
    <property type="match status" value="1"/>
</dbReference>
<feature type="transmembrane region" description="Helical" evidence="6">
    <location>
        <begin position="585"/>
        <end position="606"/>
    </location>
</feature>
<dbReference type="FunCoup" id="A0A1S3IBV3">
    <property type="interactions" value="345"/>
</dbReference>
<dbReference type="PANTHER" id="PTHR43243">
    <property type="entry name" value="INNER MEMBRANE TRANSPORTER YGJI-RELATED"/>
    <property type="match status" value="1"/>
</dbReference>
<feature type="transmembrane region" description="Helical" evidence="6">
    <location>
        <begin position="87"/>
        <end position="108"/>
    </location>
</feature>
<dbReference type="AlphaFoldDB" id="A0A1S3IBV3"/>
<dbReference type="OMA" id="GFVMYFY"/>
<feature type="transmembrane region" description="Helical" evidence="6">
    <location>
        <begin position="210"/>
        <end position="230"/>
    </location>
</feature>
<evidence type="ECO:0000256" key="4">
    <source>
        <dbReference type="ARBA" id="ARBA00023136"/>
    </source>
</evidence>
<evidence type="ECO:0000256" key="6">
    <source>
        <dbReference type="SAM" id="Phobius"/>
    </source>
</evidence>
<accession>A0A1S3IBV3</accession>
<evidence type="ECO:0000259" key="7">
    <source>
        <dbReference type="Pfam" id="PF13906"/>
    </source>
</evidence>
<dbReference type="GO" id="GO:0015171">
    <property type="term" value="F:amino acid transmembrane transporter activity"/>
    <property type="evidence" value="ECO:0007669"/>
    <property type="project" value="TreeGrafter"/>
</dbReference>
<feature type="domain" description="Cationic amino acid transporter C-terminal" evidence="7">
    <location>
        <begin position="585"/>
        <end position="635"/>
    </location>
</feature>
<evidence type="ECO:0000256" key="3">
    <source>
        <dbReference type="ARBA" id="ARBA00022989"/>
    </source>
</evidence>
<organism evidence="8 9">
    <name type="scientific">Lingula anatina</name>
    <name type="common">Brachiopod</name>
    <name type="synonym">Lingula unguis</name>
    <dbReference type="NCBI Taxonomy" id="7574"/>
    <lineage>
        <taxon>Eukaryota</taxon>
        <taxon>Metazoa</taxon>
        <taxon>Spiralia</taxon>
        <taxon>Lophotrochozoa</taxon>
        <taxon>Brachiopoda</taxon>
        <taxon>Linguliformea</taxon>
        <taxon>Lingulata</taxon>
        <taxon>Lingulida</taxon>
        <taxon>Linguloidea</taxon>
        <taxon>Lingulidae</taxon>
        <taxon>Lingula</taxon>
    </lineage>
</organism>
<feature type="transmembrane region" description="Helical" evidence="6">
    <location>
        <begin position="250"/>
        <end position="270"/>
    </location>
</feature>
<evidence type="ECO:0000256" key="1">
    <source>
        <dbReference type="ARBA" id="ARBA00004141"/>
    </source>
</evidence>
<dbReference type="Pfam" id="PF13906">
    <property type="entry name" value="AA_permease_C"/>
    <property type="match status" value="1"/>
</dbReference>
<comment type="subcellular location">
    <subcellularLocation>
        <location evidence="1">Membrane</location>
        <topology evidence="1">Multi-pass membrane protein</topology>
    </subcellularLocation>
</comment>
<name>A0A1S3IBV3_LINAN</name>
<dbReference type="PANTHER" id="PTHR43243:SF17">
    <property type="entry name" value="CATIONIC AMINO ACID TRANSPORTER-RELATED"/>
    <property type="match status" value="1"/>
</dbReference>
<dbReference type="FunFam" id="1.20.1740.10:FF:000010">
    <property type="entry name" value="probable cationic amino acid transporter"/>
    <property type="match status" value="1"/>
</dbReference>
<keyword evidence="2 6" id="KW-0812">Transmembrane</keyword>
<dbReference type="OrthoDB" id="3900342at2759"/>
<feature type="transmembrane region" description="Helical" evidence="6">
    <location>
        <begin position="282"/>
        <end position="309"/>
    </location>
</feature>
<feature type="transmembrane region" description="Helical" evidence="6">
    <location>
        <begin position="522"/>
        <end position="545"/>
    </location>
</feature>
<keyword evidence="3 6" id="KW-1133">Transmembrane helix</keyword>
<feature type="transmembrane region" description="Helical" evidence="6">
    <location>
        <begin position="185"/>
        <end position="203"/>
    </location>
</feature>
<feature type="transmembrane region" description="Helical" evidence="6">
    <location>
        <begin position="329"/>
        <end position="351"/>
    </location>
</feature>
<evidence type="ECO:0000313" key="8">
    <source>
        <dbReference type="Proteomes" id="UP000085678"/>
    </source>
</evidence>
<evidence type="ECO:0000256" key="5">
    <source>
        <dbReference type="SAM" id="MobiDB-lite"/>
    </source>
</evidence>
<proteinExistence type="predicted"/>
<feature type="transmembrane region" description="Helical" evidence="6">
    <location>
        <begin position="551"/>
        <end position="573"/>
    </location>
</feature>
<feature type="transmembrane region" description="Helical" evidence="6">
    <location>
        <begin position="56"/>
        <end position="75"/>
    </location>
</feature>
<reference evidence="9" key="1">
    <citation type="submission" date="2025-08" db="UniProtKB">
        <authorList>
            <consortium name="RefSeq"/>
        </authorList>
    </citation>
    <scope>IDENTIFICATION</scope>
    <source>
        <tissue evidence="9">Gonads</tissue>
    </source>
</reference>
<feature type="transmembrane region" description="Helical" evidence="6">
    <location>
        <begin position="120"/>
        <end position="140"/>
    </location>
</feature>
<dbReference type="KEGG" id="lak:106162837"/>
<dbReference type="Proteomes" id="UP000085678">
    <property type="component" value="Unplaced"/>
</dbReference>
<keyword evidence="8" id="KW-1185">Reference proteome</keyword>
<gene>
    <name evidence="9" type="primary">LOC106162837</name>
</gene>
<feature type="compositionally biased region" description="Basic and acidic residues" evidence="5">
    <location>
        <begin position="17"/>
        <end position="40"/>
    </location>
</feature>
<protein>
    <submittedName>
        <fullName evidence="9">Probable cationic amino acid transporter</fullName>
    </submittedName>
</protein>
<dbReference type="Gene3D" id="1.20.1740.10">
    <property type="entry name" value="Amino acid/polyamine transporter I"/>
    <property type="match status" value="2"/>
</dbReference>
<keyword evidence="4 6" id="KW-0472">Membrane</keyword>
<dbReference type="GO" id="GO:0005886">
    <property type="term" value="C:plasma membrane"/>
    <property type="evidence" value="ECO:0007669"/>
    <property type="project" value="TreeGrafter"/>
</dbReference>
<dbReference type="InterPro" id="IPR029485">
    <property type="entry name" value="CAT_C"/>
</dbReference>
<evidence type="ECO:0000313" key="9">
    <source>
        <dbReference type="RefSeq" id="XP_013395722.1"/>
    </source>
</evidence>
<feature type="transmembrane region" description="Helical" evidence="6">
    <location>
        <begin position="612"/>
        <end position="632"/>
    </location>
</feature>
<sequence>MDSLGLEAHRARVNDLREKMTRTKTIQEPDHDHDDGDHGGSGDPAKSGFKRCLTTLDLTSLGVGSCCGTGMYVVAGLVARDVAGPGVIISFAIAAIASILSGVCYAEFGVRVPKTTGSAYMYSYVTVGEFIAFVIGWNLILEYMIGSAAGACALSACLDALTNHTVSTYMAAHLAPVIERPYPDFVAFFIGFVMTCVLAGGVSKSVMFNNILNAINIAVWVFIVICGLFYVDSKNWTQNGFMPYGFKGVLSGAATCFYAFIGFDIIATTGEEARNPSRSIPIAIVGSLFTCLTAYVSVSVILTLMLPYFMINGDSALVDMFVQRGALDAAKYVVAFGSICALTVSLLGSMFPMPRVIYAMARDGLLFEFLERINSRTKTPLLATIVSGVLASFIAMLVGLSTLVQMMSIGTLMAYTLVSISILILRYQPDTEVVVPQQVDGPDLEYTAGRDPDFGDGTRQKYKDDEFLLPSQGDGKSSSYGSVPFEDDMQRLGWFKRNCKLIKMHLGIPGDEAEPSDRSARIVIITVAVMFLVMIMFCLLVDFGGEYIIDGAAWAIILAIVLLLVIAAGVFTILRQPMNRRKFQFMAPAVPYLPAGAMFINIYLMLKLPPLTWARLGVWLLVGFLIYFLYSIHNSKKGKNMLEKQKLQEMTAIDHPQSMTNGTVSHAEDHVHPNGITHAQDEAPKYMASNGFNHPGGP</sequence>
<feature type="transmembrane region" description="Helical" evidence="6">
    <location>
        <begin position="381"/>
        <end position="400"/>
    </location>
</feature>
<dbReference type="GeneID" id="106162837"/>
<dbReference type="RefSeq" id="XP_013395722.1">
    <property type="nucleotide sequence ID" value="XM_013540268.1"/>
</dbReference>
<feature type="transmembrane region" description="Helical" evidence="6">
    <location>
        <begin position="406"/>
        <end position="425"/>
    </location>
</feature>
<dbReference type="STRING" id="7574.A0A1S3IBV3"/>
<feature type="region of interest" description="Disordered" evidence="5">
    <location>
        <begin position="17"/>
        <end position="44"/>
    </location>
</feature>
<dbReference type="InterPro" id="IPR002293">
    <property type="entry name" value="AA/rel_permease1"/>
</dbReference>